<organism evidence="1 2">
    <name type="scientific">Galerina marginata (strain CBS 339.88)</name>
    <dbReference type="NCBI Taxonomy" id="685588"/>
    <lineage>
        <taxon>Eukaryota</taxon>
        <taxon>Fungi</taxon>
        <taxon>Dikarya</taxon>
        <taxon>Basidiomycota</taxon>
        <taxon>Agaricomycotina</taxon>
        <taxon>Agaricomycetes</taxon>
        <taxon>Agaricomycetidae</taxon>
        <taxon>Agaricales</taxon>
        <taxon>Agaricineae</taxon>
        <taxon>Strophariaceae</taxon>
        <taxon>Galerina</taxon>
    </lineage>
</organism>
<dbReference type="HOGENOM" id="CLU_2757956_0_0_1"/>
<dbReference type="AlphaFoldDB" id="A0A067S9Z2"/>
<sequence>MALILHRCYIHDKNDPSQLLYPHLTLIQKHVQKRELNAISLLEMGNWRTGVWSRGFGGVWSRKKTWAFAF</sequence>
<name>A0A067S9Z2_GALM3</name>
<reference evidence="2" key="1">
    <citation type="journal article" date="2014" name="Proc. Natl. Acad. Sci. U.S.A.">
        <title>Extensive sampling of basidiomycete genomes demonstrates inadequacy of the white-rot/brown-rot paradigm for wood decay fungi.</title>
        <authorList>
            <person name="Riley R."/>
            <person name="Salamov A.A."/>
            <person name="Brown D.W."/>
            <person name="Nagy L.G."/>
            <person name="Floudas D."/>
            <person name="Held B.W."/>
            <person name="Levasseur A."/>
            <person name="Lombard V."/>
            <person name="Morin E."/>
            <person name="Otillar R."/>
            <person name="Lindquist E.A."/>
            <person name="Sun H."/>
            <person name="LaButti K.M."/>
            <person name="Schmutz J."/>
            <person name="Jabbour D."/>
            <person name="Luo H."/>
            <person name="Baker S.E."/>
            <person name="Pisabarro A.G."/>
            <person name="Walton J.D."/>
            <person name="Blanchette R.A."/>
            <person name="Henrissat B."/>
            <person name="Martin F."/>
            <person name="Cullen D."/>
            <person name="Hibbett D.S."/>
            <person name="Grigoriev I.V."/>
        </authorList>
    </citation>
    <scope>NUCLEOTIDE SEQUENCE [LARGE SCALE GENOMIC DNA]</scope>
    <source>
        <strain evidence="2">CBS 339.88</strain>
    </source>
</reference>
<protein>
    <submittedName>
        <fullName evidence="1">Uncharacterized protein</fullName>
    </submittedName>
</protein>
<dbReference type="Proteomes" id="UP000027222">
    <property type="component" value="Unassembled WGS sequence"/>
</dbReference>
<keyword evidence="2" id="KW-1185">Reference proteome</keyword>
<gene>
    <name evidence="1" type="ORF">GALMADRAFT_1140140</name>
</gene>
<proteinExistence type="predicted"/>
<evidence type="ECO:0000313" key="1">
    <source>
        <dbReference type="EMBL" id="KDR66757.1"/>
    </source>
</evidence>
<dbReference type="EMBL" id="KL142420">
    <property type="protein sequence ID" value="KDR66757.1"/>
    <property type="molecule type" value="Genomic_DNA"/>
</dbReference>
<accession>A0A067S9Z2</accession>
<evidence type="ECO:0000313" key="2">
    <source>
        <dbReference type="Proteomes" id="UP000027222"/>
    </source>
</evidence>